<dbReference type="InterPro" id="IPR013736">
    <property type="entry name" value="Xaa-Pro_dipept_C"/>
</dbReference>
<dbReference type="Pfam" id="PF02129">
    <property type="entry name" value="Peptidase_S15"/>
    <property type="match status" value="1"/>
</dbReference>
<keyword evidence="2" id="KW-0812">Transmembrane</keyword>
<reference evidence="4" key="1">
    <citation type="journal article" date="2014" name="Genome Biol. Evol.">
        <title>Pangenome evidence for extensive interdomain horizontal transfer affecting lineage core and shell genes in uncultured planktonic thaumarchaeota and euryarchaeota.</title>
        <authorList>
            <person name="Deschamps P."/>
            <person name="Zivanovic Y."/>
            <person name="Moreira D."/>
            <person name="Rodriguez-Valera F."/>
            <person name="Lopez-Garcia P."/>
        </authorList>
    </citation>
    <scope>NUCLEOTIDE SEQUENCE</scope>
</reference>
<dbReference type="NCBIfam" id="TIGR00976">
    <property type="entry name" value="CocE_NonD"/>
    <property type="match status" value="1"/>
</dbReference>
<evidence type="ECO:0000259" key="3">
    <source>
        <dbReference type="SMART" id="SM00939"/>
    </source>
</evidence>
<accession>A0A075FPN5</accession>
<dbReference type="InterPro" id="IPR005674">
    <property type="entry name" value="CocE/Ser_esterase"/>
</dbReference>
<evidence type="ECO:0000313" key="4">
    <source>
        <dbReference type="EMBL" id="AIE93183.1"/>
    </source>
</evidence>
<keyword evidence="1 4" id="KW-0378">Hydrolase</keyword>
<keyword evidence="2" id="KW-0472">Membrane</keyword>
<dbReference type="Gene3D" id="3.40.50.1820">
    <property type="entry name" value="alpha/beta hydrolase"/>
    <property type="match status" value="2"/>
</dbReference>
<name>A0A075FPN5_9EURY</name>
<feature type="transmembrane region" description="Helical" evidence="2">
    <location>
        <begin position="67"/>
        <end position="89"/>
    </location>
</feature>
<sequence length="674" mass="74122">MAEDCCDHDHGPEGHVHVKGAASENAVLEAELILEDDSPAIPKSEIPPVGELIGEFIESRGYNRRRLALAAGAFAVVGILMVVILQSVIFDEIVDDIKQDLGIYERVPVWERGEWPYVTDLPHSYVMEFGPYSILETENEWNSTHHFVEFTLPMTEGGSAPNGKVSLGLWLPDVPEGTQVPVIAEFGPYFDETSVQTGPVEQPGTWLGGMIIDQILPHGFAFAQVSVMGTGRSNHCMDLMGNAEQLGVDAAVTWLGTQDWSNGRVAMIGKSYDGSTPWQAATFGNEHLATIVPISGLIGVMELMWKNGSSEARAPFMHNGVYGSYGIDGDTEDIGNMCPDYIIGPGTGVGAWMWGGEAAGTYWKERYFLDRVLANYEGSVYLIQGMHDWNVDPHMAVPVINQLKDAGIDAKGLFGQWDHDYPDRPDYHFDRSGEGRGREGYPQMTRFDWMQDLLEWFDFYLLDEGEQPGLWIEIQTNQGQWRLEDRYPPEGMTTLALDLGGALSNVAGTTTILPTGSTGPVYETAPLEEDIWIAGLPRLHVDVTTATIGGQIYAVLEDCNENGSCIHIGHAIMDLRYHEGGTEEQTWLPLFETINAKMEFFTMDVQVAAGHTLRLSLASTGEDYLPASTSSVVTIQEGASSNLLLDLIDPSEKLLFDPPTCTHNACTDWTNSTS</sequence>
<dbReference type="EMBL" id="KF900388">
    <property type="protein sequence ID" value="AIE93183.1"/>
    <property type="molecule type" value="Genomic_DNA"/>
</dbReference>
<keyword evidence="2" id="KW-1133">Transmembrane helix</keyword>
<feature type="domain" description="Xaa-Pro dipeptidyl-peptidase C-terminal" evidence="3">
    <location>
        <begin position="454"/>
        <end position="643"/>
    </location>
</feature>
<dbReference type="AlphaFoldDB" id="A0A075FPN5"/>
<organism evidence="4">
    <name type="scientific">uncultured marine group II/III euryarchaeote AD1000_32_G05</name>
    <dbReference type="NCBI Taxonomy" id="1457755"/>
    <lineage>
        <taxon>Archaea</taxon>
        <taxon>Methanobacteriati</taxon>
        <taxon>Methanobacteriota</taxon>
        <taxon>environmental samples</taxon>
    </lineage>
</organism>
<dbReference type="SUPFAM" id="SSF49785">
    <property type="entry name" value="Galactose-binding domain-like"/>
    <property type="match status" value="1"/>
</dbReference>
<dbReference type="SUPFAM" id="SSF53474">
    <property type="entry name" value="alpha/beta-Hydrolases"/>
    <property type="match status" value="1"/>
</dbReference>
<proteinExistence type="predicted"/>
<protein>
    <submittedName>
        <fullName evidence="4">Hydrolase CocE/NonD family protein</fullName>
    </submittedName>
</protein>
<dbReference type="Gene3D" id="2.60.120.260">
    <property type="entry name" value="Galactose-binding domain-like"/>
    <property type="match status" value="1"/>
</dbReference>
<dbReference type="InterPro" id="IPR029058">
    <property type="entry name" value="AB_hydrolase_fold"/>
</dbReference>
<evidence type="ECO:0000256" key="1">
    <source>
        <dbReference type="ARBA" id="ARBA00022801"/>
    </source>
</evidence>
<evidence type="ECO:0000256" key="2">
    <source>
        <dbReference type="SAM" id="Phobius"/>
    </source>
</evidence>
<dbReference type="InterPro" id="IPR008979">
    <property type="entry name" value="Galactose-bd-like_sf"/>
</dbReference>
<dbReference type="GO" id="GO:0008239">
    <property type="term" value="F:dipeptidyl-peptidase activity"/>
    <property type="evidence" value="ECO:0007669"/>
    <property type="project" value="InterPro"/>
</dbReference>
<dbReference type="SMART" id="SM00939">
    <property type="entry name" value="PepX_C"/>
    <property type="match status" value="1"/>
</dbReference>
<dbReference type="InterPro" id="IPR000383">
    <property type="entry name" value="Xaa-Pro-like_dom"/>
</dbReference>
<dbReference type="Pfam" id="PF08530">
    <property type="entry name" value="PepX_C"/>
    <property type="match status" value="1"/>
</dbReference>